<dbReference type="InterPro" id="IPR029016">
    <property type="entry name" value="GAF-like_dom_sf"/>
</dbReference>
<gene>
    <name evidence="6" type="ORF">A3G00_03655</name>
</gene>
<dbReference type="PANTHER" id="PTHR34824:SF1">
    <property type="entry name" value="HEAT-INDUCIBLE TRANSCRIPTION REPRESSOR HRCA"/>
    <property type="match status" value="1"/>
</dbReference>
<organism evidence="6 7">
    <name type="scientific">Candidatus Magasanikbacteria bacterium RIFCSPLOWO2_12_FULL_43_12</name>
    <dbReference type="NCBI Taxonomy" id="1798692"/>
    <lineage>
        <taxon>Bacteria</taxon>
        <taxon>Candidatus Magasanikiibacteriota</taxon>
    </lineage>
</organism>
<dbReference type="Pfam" id="PF01628">
    <property type="entry name" value="HrcA"/>
    <property type="match status" value="1"/>
</dbReference>
<evidence type="ECO:0000256" key="4">
    <source>
        <dbReference type="ARBA" id="ARBA00023163"/>
    </source>
</evidence>
<evidence type="ECO:0000313" key="7">
    <source>
        <dbReference type="Proteomes" id="UP000178347"/>
    </source>
</evidence>
<evidence type="ECO:0000256" key="3">
    <source>
        <dbReference type="ARBA" id="ARBA00023016"/>
    </source>
</evidence>
<dbReference type="Gene3D" id="1.10.10.10">
    <property type="entry name" value="Winged helix-like DNA-binding domain superfamily/Winged helix DNA-binding domain"/>
    <property type="match status" value="1"/>
</dbReference>
<dbReference type="Gene3D" id="3.30.450.40">
    <property type="match status" value="1"/>
</dbReference>
<feature type="domain" description="Heat-inducible transcription repressor HrcA C-terminal" evidence="5">
    <location>
        <begin position="89"/>
        <end position="214"/>
    </location>
</feature>
<dbReference type="AlphaFoldDB" id="A0A1F6MQN4"/>
<evidence type="ECO:0000259" key="5">
    <source>
        <dbReference type="Pfam" id="PF01628"/>
    </source>
</evidence>
<comment type="caution">
    <text evidence="6">The sequence shown here is derived from an EMBL/GenBank/DDBJ whole genome shotgun (WGS) entry which is preliminary data.</text>
</comment>
<evidence type="ECO:0000256" key="1">
    <source>
        <dbReference type="ARBA" id="ARBA00022491"/>
    </source>
</evidence>
<dbReference type="SUPFAM" id="SSF46785">
    <property type="entry name" value="Winged helix' DNA-binding domain"/>
    <property type="match status" value="1"/>
</dbReference>
<dbReference type="PANTHER" id="PTHR34824">
    <property type="entry name" value="HEAT-INDUCIBLE TRANSCRIPTION REPRESSOR HRCA"/>
    <property type="match status" value="1"/>
</dbReference>
<dbReference type="STRING" id="1798692.A3G00_03655"/>
<dbReference type="GO" id="GO:0045892">
    <property type="term" value="P:negative regulation of DNA-templated transcription"/>
    <property type="evidence" value="ECO:0007669"/>
    <property type="project" value="TreeGrafter"/>
</dbReference>
<keyword evidence="3" id="KW-0346">Stress response</keyword>
<name>A0A1F6MQN4_9BACT</name>
<dbReference type="InterPro" id="IPR021153">
    <property type="entry name" value="HrcA_C"/>
</dbReference>
<dbReference type="EMBL" id="MFQN01000033">
    <property type="protein sequence ID" value="OGH73974.1"/>
    <property type="molecule type" value="Genomic_DNA"/>
</dbReference>
<reference evidence="6 7" key="1">
    <citation type="journal article" date="2016" name="Nat. Commun.">
        <title>Thousands of microbial genomes shed light on interconnected biogeochemical processes in an aquifer system.</title>
        <authorList>
            <person name="Anantharaman K."/>
            <person name="Brown C.T."/>
            <person name="Hug L.A."/>
            <person name="Sharon I."/>
            <person name="Castelle C.J."/>
            <person name="Probst A.J."/>
            <person name="Thomas B.C."/>
            <person name="Singh A."/>
            <person name="Wilkins M.J."/>
            <person name="Karaoz U."/>
            <person name="Brodie E.L."/>
            <person name="Williams K.H."/>
            <person name="Hubbard S.S."/>
            <person name="Banfield J.F."/>
        </authorList>
    </citation>
    <scope>NUCLEOTIDE SEQUENCE [LARGE SCALE GENOMIC DNA]</scope>
</reference>
<keyword evidence="1" id="KW-0678">Repressor</keyword>
<dbReference type="GO" id="GO:0003677">
    <property type="term" value="F:DNA binding"/>
    <property type="evidence" value="ECO:0007669"/>
    <property type="project" value="InterPro"/>
</dbReference>
<keyword evidence="4" id="KW-0804">Transcription</keyword>
<dbReference type="SUPFAM" id="SSF55781">
    <property type="entry name" value="GAF domain-like"/>
    <property type="match status" value="1"/>
</dbReference>
<evidence type="ECO:0000256" key="2">
    <source>
        <dbReference type="ARBA" id="ARBA00023015"/>
    </source>
</evidence>
<protein>
    <recommendedName>
        <fullName evidence="5">Heat-inducible transcription repressor HrcA C-terminal domain-containing protein</fullName>
    </recommendedName>
</protein>
<dbReference type="InterPro" id="IPR036388">
    <property type="entry name" value="WH-like_DNA-bd_sf"/>
</dbReference>
<dbReference type="InterPro" id="IPR036390">
    <property type="entry name" value="WH_DNA-bd_sf"/>
</dbReference>
<dbReference type="InterPro" id="IPR002571">
    <property type="entry name" value="HrcA"/>
</dbReference>
<keyword evidence="2" id="KW-0805">Transcription regulation</keyword>
<evidence type="ECO:0000313" key="6">
    <source>
        <dbReference type="EMBL" id="OGH73974.1"/>
    </source>
</evidence>
<sequence>MNERQEQLLKFIVESHINLAEPIGSKLLADEGDLEVSGATIRNEMRELEEQGYLTHPHTSSGRIPTEAGYKYYVENIMLSVVLSKKVKSEMEELAQTEKELAAQIKRVGKFIAEWTDSAVVVAFSPDNIYYTGISNLFSQPEFQDYDRVVQFSNIFDQCEDRIEYLFALIKNNQIKILVGGQNPLGAACSLVGTRVRNGGLFVLLGPVRMDYARNASVAEFVSELFE</sequence>
<proteinExistence type="predicted"/>
<dbReference type="Proteomes" id="UP000178347">
    <property type="component" value="Unassembled WGS sequence"/>
</dbReference>
<accession>A0A1F6MQN4</accession>